<evidence type="ECO:0000313" key="3">
    <source>
        <dbReference type="EMBL" id="KHL05332.1"/>
    </source>
</evidence>
<keyword evidence="4" id="KW-1185">Reference proteome</keyword>
<accession>A0A0B2APJ1</accession>
<comment type="caution">
    <text evidence="3">The sequence shown here is derived from an EMBL/GenBank/DDBJ whole genome shotgun (WGS) entry which is preliminary data.</text>
</comment>
<dbReference type="Gene3D" id="1.10.10.730">
    <property type="entry name" value="KorB DNA-binding domain"/>
    <property type="match status" value="1"/>
</dbReference>
<dbReference type="SUPFAM" id="SSF109709">
    <property type="entry name" value="KorB DNA-binding domain-like"/>
    <property type="match status" value="1"/>
</dbReference>
<dbReference type="InterPro" id="IPR050336">
    <property type="entry name" value="Chromosome_partition/occlusion"/>
</dbReference>
<protein>
    <recommendedName>
        <fullName evidence="2">ParB-like N-terminal domain-containing protein</fullName>
    </recommendedName>
</protein>
<dbReference type="SMART" id="SM00470">
    <property type="entry name" value="ParB"/>
    <property type="match status" value="1"/>
</dbReference>
<reference evidence="3 4" key="1">
    <citation type="submission" date="2014-09" db="EMBL/GenBank/DDBJ databases">
        <title>Genome sequence of Sinomonas sp. MUSC 117.</title>
        <authorList>
            <person name="Lee L.-H."/>
        </authorList>
    </citation>
    <scope>NUCLEOTIDE SEQUENCE [LARGE SCALE GENOMIC DNA]</scope>
    <source>
        <strain evidence="3 4">MUSC 117</strain>
    </source>
</reference>
<dbReference type="AlphaFoldDB" id="A0A0B2APJ1"/>
<evidence type="ECO:0000256" key="1">
    <source>
        <dbReference type="SAM" id="Coils"/>
    </source>
</evidence>
<evidence type="ECO:0000313" key="4">
    <source>
        <dbReference type="Proteomes" id="UP000030982"/>
    </source>
</evidence>
<dbReference type="Proteomes" id="UP000030982">
    <property type="component" value="Unassembled WGS sequence"/>
</dbReference>
<dbReference type="Gene3D" id="3.90.1530.30">
    <property type="match status" value="1"/>
</dbReference>
<dbReference type="STRING" id="1338436.LK10_01545"/>
<sequence>MSATLVYRNPADLLVDTNVRTTADLTPAFVASIKEHGVLQPITAYTTDEGERVFTGHRRTLAAIDAGRETIPVILGDTPEEADRLAKQLVENDQRAGLTENDRAEAFHQMALLGVSAAQIAKKTATPKATVEKAIEARKDETATARLDAGYTVEQALVLAEFDADPAALERIEDAISEDPDMLAHVAQQLRDDRKRAKEEAAELAALTAELEAKGLTVVERIGWNSDHEAVGLPYLTDAEGNQPSEDAANAVAIGRRWNAGLYTEYGITGWAEEGYTAREPYRAPGREEKPTGPWTEEQKAERRTLIANNRAMESATTVRHEWVKSLLARKNPPKDWTRFLATAHTAHHAYAGERNTTLAEDFAGCPDTSDYRRSALAEWTAAHPARPHVPLLALAIASFERYMPKDAWRDANAARRFYLSQLAAWGYKLSDVEAIITAVPEASAKEQGGAEPDDAA</sequence>
<feature type="domain" description="ParB-like N-terminal" evidence="2">
    <location>
        <begin position="6"/>
        <end position="93"/>
    </location>
</feature>
<feature type="coiled-coil region" evidence="1">
    <location>
        <begin position="187"/>
        <end position="214"/>
    </location>
</feature>
<gene>
    <name evidence="3" type="ORF">LK10_01545</name>
</gene>
<name>A0A0B2APJ1_9MICC</name>
<dbReference type="InterPro" id="IPR036086">
    <property type="entry name" value="ParB/Sulfiredoxin_sf"/>
</dbReference>
<organism evidence="3 4">
    <name type="scientific">Sinomonas humi</name>
    <dbReference type="NCBI Taxonomy" id="1338436"/>
    <lineage>
        <taxon>Bacteria</taxon>
        <taxon>Bacillati</taxon>
        <taxon>Actinomycetota</taxon>
        <taxon>Actinomycetes</taxon>
        <taxon>Micrococcales</taxon>
        <taxon>Micrococcaceae</taxon>
        <taxon>Sinomonas</taxon>
    </lineage>
</organism>
<dbReference type="SUPFAM" id="SSF110849">
    <property type="entry name" value="ParB/Sulfiredoxin"/>
    <property type="match status" value="1"/>
</dbReference>
<keyword evidence="1" id="KW-0175">Coiled coil</keyword>
<dbReference type="PANTHER" id="PTHR33375:SF1">
    <property type="entry name" value="CHROMOSOME-PARTITIONING PROTEIN PARB-RELATED"/>
    <property type="match status" value="1"/>
</dbReference>
<dbReference type="InterPro" id="IPR042075">
    <property type="entry name" value="KorB_DNA-db"/>
</dbReference>
<proteinExistence type="predicted"/>
<dbReference type="PANTHER" id="PTHR33375">
    <property type="entry name" value="CHROMOSOME-PARTITIONING PROTEIN PARB-RELATED"/>
    <property type="match status" value="1"/>
</dbReference>
<dbReference type="InterPro" id="IPR003115">
    <property type="entry name" value="ParB_N"/>
</dbReference>
<evidence type="ECO:0000259" key="2">
    <source>
        <dbReference type="SMART" id="SM00470"/>
    </source>
</evidence>
<dbReference type="RefSeq" id="WP_043119606.1">
    <property type="nucleotide sequence ID" value="NZ_JTDL01000022.1"/>
</dbReference>
<dbReference type="OrthoDB" id="3846919at2"/>
<dbReference type="GO" id="GO:0005694">
    <property type="term" value="C:chromosome"/>
    <property type="evidence" value="ECO:0007669"/>
    <property type="project" value="TreeGrafter"/>
</dbReference>
<dbReference type="GO" id="GO:0007059">
    <property type="term" value="P:chromosome segregation"/>
    <property type="evidence" value="ECO:0007669"/>
    <property type="project" value="TreeGrafter"/>
</dbReference>
<dbReference type="EMBL" id="JTDL01000022">
    <property type="protein sequence ID" value="KHL05332.1"/>
    <property type="molecule type" value="Genomic_DNA"/>
</dbReference>
<dbReference type="Pfam" id="PF02195">
    <property type="entry name" value="ParB_N"/>
    <property type="match status" value="1"/>
</dbReference>